<name>A0A0D8YB47_DICVI</name>
<dbReference type="GO" id="GO:0000166">
    <property type="term" value="F:nucleotide binding"/>
    <property type="evidence" value="ECO:0007669"/>
    <property type="project" value="UniProtKB-KW"/>
</dbReference>
<dbReference type="STRING" id="29172.A0A0D8YB47"/>
<dbReference type="PROSITE" id="PS51385">
    <property type="entry name" value="YJEF_N"/>
    <property type="match status" value="1"/>
</dbReference>
<dbReference type="PANTHER" id="PTHR13232">
    <property type="entry name" value="NAD(P)H-HYDRATE EPIMERASE"/>
    <property type="match status" value="1"/>
</dbReference>
<sequence>MCVLPFRRFLAHSTTKSVRMASVPIVSRKEVTYLSQNEATNIDKELFSKYGFKVEQLMELAGLACAKAVHAQYSKGKILVLCGPGNNGGDGFVCARHLQQFVSFCLVYINSYTHEILACLQLFGYSHKYILSSYLLIITYYSLIFFYETQCYI</sequence>
<dbReference type="EMBL" id="KN716154">
    <property type="protein sequence ID" value="KJH53234.1"/>
    <property type="molecule type" value="Genomic_DNA"/>
</dbReference>
<dbReference type="Pfam" id="PF03853">
    <property type="entry name" value="YjeF_N"/>
    <property type="match status" value="1"/>
</dbReference>
<keyword evidence="4" id="KW-0479">Metal-binding</keyword>
<evidence type="ECO:0000256" key="2">
    <source>
        <dbReference type="ARBA" id="ARBA00000909"/>
    </source>
</evidence>
<dbReference type="SUPFAM" id="SSF64153">
    <property type="entry name" value="YjeF N-terminal domain-like"/>
    <property type="match status" value="1"/>
</dbReference>
<evidence type="ECO:0000256" key="5">
    <source>
        <dbReference type="ARBA" id="ARBA00022741"/>
    </source>
</evidence>
<comment type="catalytic activity">
    <reaction evidence="2">
        <text>(6R)-NADPHX = (6S)-NADPHX</text>
        <dbReference type="Rhea" id="RHEA:32227"/>
        <dbReference type="ChEBI" id="CHEBI:64076"/>
        <dbReference type="ChEBI" id="CHEBI:64077"/>
        <dbReference type="EC" id="5.1.99.6"/>
    </reaction>
</comment>
<evidence type="ECO:0000256" key="6">
    <source>
        <dbReference type="ARBA" id="ARBA00022857"/>
    </source>
</evidence>
<feature type="transmembrane region" description="Helical" evidence="10">
    <location>
        <begin position="129"/>
        <end position="147"/>
    </location>
</feature>
<dbReference type="InterPro" id="IPR032976">
    <property type="entry name" value="YJEFN_prot_NAXE-like"/>
</dbReference>
<keyword evidence="7" id="KW-0630">Potassium</keyword>
<dbReference type="OrthoDB" id="10064708at2759"/>
<evidence type="ECO:0000313" key="13">
    <source>
        <dbReference type="Proteomes" id="UP000053766"/>
    </source>
</evidence>
<dbReference type="GO" id="GO:0046872">
    <property type="term" value="F:metal ion binding"/>
    <property type="evidence" value="ECO:0007669"/>
    <property type="project" value="UniProtKB-KW"/>
</dbReference>
<dbReference type="EC" id="5.1.99.6" evidence="3"/>
<dbReference type="PANTHER" id="PTHR13232:SF10">
    <property type="entry name" value="NAD(P)H-HYDRATE EPIMERASE"/>
    <property type="match status" value="1"/>
</dbReference>
<keyword evidence="9" id="KW-0413">Isomerase</keyword>
<evidence type="ECO:0000256" key="10">
    <source>
        <dbReference type="SAM" id="Phobius"/>
    </source>
</evidence>
<dbReference type="InterPro" id="IPR004443">
    <property type="entry name" value="YjeF_N_dom"/>
</dbReference>
<dbReference type="InterPro" id="IPR036652">
    <property type="entry name" value="YjeF_N_dom_sf"/>
</dbReference>
<feature type="domain" description="YjeF N-terminal" evidence="11">
    <location>
        <begin position="39"/>
        <end position="153"/>
    </location>
</feature>
<keyword evidence="6" id="KW-0521">NADP</keyword>
<dbReference type="Proteomes" id="UP000053766">
    <property type="component" value="Unassembled WGS sequence"/>
</dbReference>
<evidence type="ECO:0000259" key="11">
    <source>
        <dbReference type="PROSITE" id="PS51385"/>
    </source>
</evidence>
<accession>A0A0D8YB47</accession>
<keyword evidence="8" id="KW-0520">NAD</keyword>
<reference evidence="13" key="2">
    <citation type="journal article" date="2016" name="Sci. Rep.">
        <title>Dictyocaulus viviparus genome, variome and transcriptome elucidate lungworm biology and support future intervention.</title>
        <authorList>
            <person name="McNulty S.N."/>
            <person name="Strube C."/>
            <person name="Rosa B.A."/>
            <person name="Martin J.C."/>
            <person name="Tyagi R."/>
            <person name="Choi Y.J."/>
            <person name="Wang Q."/>
            <person name="Hallsworth Pepin K."/>
            <person name="Zhang X."/>
            <person name="Ozersky P."/>
            <person name="Wilson R.K."/>
            <person name="Sternberg P.W."/>
            <person name="Gasser R.B."/>
            <person name="Mitreva M."/>
        </authorList>
    </citation>
    <scope>NUCLEOTIDE SEQUENCE [LARGE SCALE GENOMIC DNA]</scope>
    <source>
        <strain evidence="13">HannoverDv2000</strain>
    </source>
</reference>
<evidence type="ECO:0000256" key="4">
    <source>
        <dbReference type="ARBA" id="ARBA00022723"/>
    </source>
</evidence>
<evidence type="ECO:0000256" key="1">
    <source>
        <dbReference type="ARBA" id="ARBA00000013"/>
    </source>
</evidence>
<evidence type="ECO:0000313" key="12">
    <source>
        <dbReference type="EMBL" id="KJH53234.1"/>
    </source>
</evidence>
<organism evidence="12 13">
    <name type="scientific">Dictyocaulus viviparus</name>
    <name type="common">Bovine lungworm</name>
    <dbReference type="NCBI Taxonomy" id="29172"/>
    <lineage>
        <taxon>Eukaryota</taxon>
        <taxon>Metazoa</taxon>
        <taxon>Ecdysozoa</taxon>
        <taxon>Nematoda</taxon>
        <taxon>Chromadorea</taxon>
        <taxon>Rhabditida</taxon>
        <taxon>Rhabditina</taxon>
        <taxon>Rhabditomorpha</taxon>
        <taxon>Strongyloidea</taxon>
        <taxon>Metastrongylidae</taxon>
        <taxon>Dictyocaulus</taxon>
    </lineage>
</organism>
<keyword evidence="10" id="KW-0812">Transmembrane</keyword>
<proteinExistence type="predicted"/>
<dbReference type="Gene3D" id="3.40.50.10260">
    <property type="entry name" value="YjeF N-terminal domain"/>
    <property type="match status" value="1"/>
</dbReference>
<dbReference type="GO" id="GO:0005739">
    <property type="term" value="C:mitochondrion"/>
    <property type="evidence" value="ECO:0007669"/>
    <property type="project" value="TreeGrafter"/>
</dbReference>
<reference evidence="12 13" key="1">
    <citation type="submission" date="2013-11" db="EMBL/GenBank/DDBJ databases">
        <title>Draft genome of the bovine lungworm Dictyocaulus viviparus.</title>
        <authorList>
            <person name="Mitreva M."/>
        </authorList>
    </citation>
    <scope>NUCLEOTIDE SEQUENCE [LARGE SCALE GENOMIC DNA]</scope>
    <source>
        <strain evidence="12 13">HannoverDv2000</strain>
    </source>
</reference>
<evidence type="ECO:0000256" key="9">
    <source>
        <dbReference type="ARBA" id="ARBA00023235"/>
    </source>
</evidence>
<dbReference type="AlphaFoldDB" id="A0A0D8YB47"/>
<keyword evidence="10" id="KW-1133">Transmembrane helix</keyword>
<protein>
    <recommendedName>
        <fullName evidence="3">NAD(P)H-hydrate epimerase</fullName>
        <ecNumber evidence="3">5.1.99.6</ecNumber>
    </recommendedName>
</protein>
<keyword evidence="5" id="KW-0547">Nucleotide-binding</keyword>
<evidence type="ECO:0000256" key="7">
    <source>
        <dbReference type="ARBA" id="ARBA00022958"/>
    </source>
</evidence>
<evidence type="ECO:0000256" key="3">
    <source>
        <dbReference type="ARBA" id="ARBA00012228"/>
    </source>
</evidence>
<evidence type="ECO:0000256" key="8">
    <source>
        <dbReference type="ARBA" id="ARBA00023027"/>
    </source>
</evidence>
<dbReference type="GO" id="GO:0052856">
    <property type="term" value="F:NAD(P)HX epimerase activity"/>
    <property type="evidence" value="ECO:0007669"/>
    <property type="project" value="UniProtKB-EC"/>
</dbReference>
<gene>
    <name evidence="12" type="ORF">DICVIV_00545</name>
</gene>
<keyword evidence="13" id="KW-1185">Reference proteome</keyword>
<keyword evidence="10" id="KW-0472">Membrane</keyword>
<comment type="catalytic activity">
    <reaction evidence="1">
        <text>(6R)-NADHX = (6S)-NADHX</text>
        <dbReference type="Rhea" id="RHEA:32215"/>
        <dbReference type="ChEBI" id="CHEBI:64074"/>
        <dbReference type="ChEBI" id="CHEBI:64075"/>
        <dbReference type="EC" id="5.1.99.6"/>
    </reaction>
</comment>